<sequence>MVFVMRLLGIGLNGINTFLGLTDLGKVLNTKTYYAAVDNIFVSVSAVYNEVIRKAGREEKEKNAADGNEMNNLTVSGDGTWSKRGFSSMFGVFTLIGHYTGKVLDVVVKARKNEKLHEQQHFEEAEGLLYGLGIDD</sequence>
<reference evidence="2 3" key="1">
    <citation type="submission" date="2015-09" db="EMBL/GenBank/DDBJ databases">
        <title>Trachymyrmex zeteki WGS genome.</title>
        <authorList>
            <person name="Nygaard S."/>
            <person name="Hu H."/>
            <person name="Boomsma J."/>
            <person name="Zhang G."/>
        </authorList>
    </citation>
    <scope>NUCLEOTIDE SEQUENCE [LARGE SCALE GENOMIC DNA]</scope>
    <source>
        <strain evidence="2">Tzet28-1</strain>
        <tissue evidence="2">Whole body</tissue>
    </source>
</reference>
<dbReference type="Proteomes" id="UP000075809">
    <property type="component" value="Unassembled WGS sequence"/>
</dbReference>
<organism evidence="2 3">
    <name type="scientific">Mycetomoellerius zeteki</name>
    <dbReference type="NCBI Taxonomy" id="64791"/>
    <lineage>
        <taxon>Eukaryota</taxon>
        <taxon>Metazoa</taxon>
        <taxon>Ecdysozoa</taxon>
        <taxon>Arthropoda</taxon>
        <taxon>Hexapoda</taxon>
        <taxon>Insecta</taxon>
        <taxon>Pterygota</taxon>
        <taxon>Neoptera</taxon>
        <taxon>Endopterygota</taxon>
        <taxon>Hymenoptera</taxon>
        <taxon>Apocrita</taxon>
        <taxon>Aculeata</taxon>
        <taxon>Formicoidea</taxon>
        <taxon>Formicidae</taxon>
        <taxon>Myrmicinae</taxon>
        <taxon>Mycetomoellerius</taxon>
    </lineage>
</organism>
<proteinExistence type="predicted"/>
<dbReference type="InterPro" id="IPR049012">
    <property type="entry name" value="Mutator_transp_dom"/>
</dbReference>
<dbReference type="AlphaFoldDB" id="A0A151X6L7"/>
<evidence type="ECO:0000313" key="2">
    <source>
        <dbReference type="EMBL" id="KYQ56025.1"/>
    </source>
</evidence>
<keyword evidence="3" id="KW-1185">Reference proteome</keyword>
<evidence type="ECO:0000313" key="3">
    <source>
        <dbReference type="Proteomes" id="UP000075809"/>
    </source>
</evidence>
<accession>A0A151X6L7</accession>
<dbReference type="EMBL" id="KQ982476">
    <property type="protein sequence ID" value="KYQ56025.1"/>
    <property type="molecule type" value="Genomic_DNA"/>
</dbReference>
<dbReference type="Pfam" id="PF20700">
    <property type="entry name" value="Mutator"/>
    <property type="match status" value="1"/>
</dbReference>
<name>A0A151X6L7_9HYME</name>
<feature type="domain" description="Mutator-like transposase" evidence="1">
    <location>
        <begin position="2"/>
        <end position="111"/>
    </location>
</feature>
<gene>
    <name evidence="2" type="ORF">ALC60_05008</name>
</gene>
<evidence type="ECO:0000259" key="1">
    <source>
        <dbReference type="Pfam" id="PF20700"/>
    </source>
</evidence>
<protein>
    <recommendedName>
        <fullName evidence="1">Mutator-like transposase domain-containing protein</fullName>
    </recommendedName>
</protein>